<accession>A0A7X2L246</accession>
<comment type="caution">
    <text evidence="1">The sequence shown here is derived from an EMBL/GenBank/DDBJ whole genome shotgun (WGS) entry which is preliminary data.</text>
</comment>
<evidence type="ECO:0000313" key="1">
    <source>
        <dbReference type="EMBL" id="MRN53830.1"/>
    </source>
</evidence>
<reference evidence="1 2" key="1">
    <citation type="submission" date="2019-11" db="EMBL/GenBank/DDBJ databases">
        <title>Paenibacillus monticola sp. nov., a novel PGPR strain isolated from mountain sample in China.</title>
        <authorList>
            <person name="Zhao Q."/>
            <person name="Li H.-P."/>
            <person name="Zhang J.-L."/>
        </authorList>
    </citation>
    <scope>NUCLEOTIDE SEQUENCE [LARGE SCALE GENOMIC DNA]</scope>
    <source>
        <strain evidence="1 2">LC-T2</strain>
    </source>
</reference>
<protein>
    <submittedName>
        <fullName evidence="1">Uncharacterized protein</fullName>
    </submittedName>
</protein>
<proteinExistence type="predicted"/>
<organism evidence="1 2">
    <name type="scientific">Paenibacillus monticola</name>
    <dbReference type="NCBI Taxonomy" id="2666075"/>
    <lineage>
        <taxon>Bacteria</taxon>
        <taxon>Bacillati</taxon>
        <taxon>Bacillota</taxon>
        <taxon>Bacilli</taxon>
        <taxon>Bacillales</taxon>
        <taxon>Paenibacillaceae</taxon>
        <taxon>Paenibacillus</taxon>
    </lineage>
</organism>
<name>A0A7X2L246_9BACL</name>
<gene>
    <name evidence="1" type="ORF">GJB61_12605</name>
</gene>
<keyword evidence="2" id="KW-1185">Reference proteome</keyword>
<dbReference type="RefSeq" id="WP_195724318.1">
    <property type="nucleotide sequence ID" value="NZ_WJXB01000003.1"/>
</dbReference>
<dbReference type="EMBL" id="WJXB01000003">
    <property type="protein sequence ID" value="MRN53830.1"/>
    <property type="molecule type" value="Genomic_DNA"/>
</dbReference>
<sequence>MHKNMDLFSILVKNIHNSLPDNDEPIISSALYFASLFTAEPLDDSYSSLLCNDLARKKKSYRLELQDHLKSVAESALESMVKEIEECRTGYYKSHQANHLPVAIADQSIHFERN</sequence>
<dbReference type="AlphaFoldDB" id="A0A7X2L246"/>
<evidence type="ECO:0000313" key="2">
    <source>
        <dbReference type="Proteomes" id="UP000463051"/>
    </source>
</evidence>
<dbReference type="Proteomes" id="UP000463051">
    <property type="component" value="Unassembled WGS sequence"/>
</dbReference>